<evidence type="ECO:0000256" key="1">
    <source>
        <dbReference type="ARBA" id="ARBA00004609"/>
    </source>
</evidence>
<keyword evidence="4" id="KW-0336">GPI-anchor</keyword>
<comment type="caution">
    <text evidence="12">The sequence shown here is derived from an EMBL/GenBank/DDBJ whole genome shotgun (WGS) entry which is preliminary data.</text>
</comment>
<dbReference type="AlphaFoldDB" id="A0A0V1I2C7"/>
<keyword evidence="9" id="KW-0357">Heparan sulfate</keyword>
<dbReference type="EMBL" id="JYDS01000297">
    <property type="protein sequence ID" value="KRZ16956.1"/>
    <property type="molecule type" value="Genomic_DNA"/>
</dbReference>
<evidence type="ECO:0000256" key="7">
    <source>
        <dbReference type="ARBA" id="ARBA00023136"/>
    </source>
</evidence>
<evidence type="ECO:0000256" key="4">
    <source>
        <dbReference type="ARBA" id="ARBA00022622"/>
    </source>
</evidence>
<dbReference type="GO" id="GO:0009986">
    <property type="term" value="C:cell surface"/>
    <property type="evidence" value="ECO:0007669"/>
    <property type="project" value="TreeGrafter"/>
</dbReference>
<evidence type="ECO:0000256" key="11">
    <source>
        <dbReference type="RuleBase" id="RU003518"/>
    </source>
</evidence>
<evidence type="ECO:0000256" key="8">
    <source>
        <dbReference type="ARBA" id="ARBA00023180"/>
    </source>
</evidence>
<evidence type="ECO:0000256" key="3">
    <source>
        <dbReference type="ARBA" id="ARBA00022475"/>
    </source>
</evidence>
<name>A0A0V1I2C7_TRIPS</name>
<keyword evidence="5" id="KW-0732">Signal</keyword>
<dbReference type="GO" id="GO:0005576">
    <property type="term" value="C:extracellular region"/>
    <property type="evidence" value="ECO:0007669"/>
    <property type="project" value="TreeGrafter"/>
</dbReference>
<sequence length="222" mass="25411">FHVETGCFFYTQEIKLAEPGTNCFSTSLSYWHLLEWSILDLQQFLVPLAALLTSLRFQIFSFSHVIPFHTVINKKSTVRGSSPTVKIDITYHSNRYFRLRLSVLFFQIYIQQHLMPRRWNNMFLIVAIFGYLSAVANSSSSSSQTCSDTRNYFYKAVGVVEHIPTVAISGQNLKVCASGVTCCTVEMEDHFLKHAQQQYQQAIGENIVNLVHSFKARTDSFD</sequence>
<keyword evidence="6" id="KW-0654">Proteoglycan</keyword>
<evidence type="ECO:0000256" key="10">
    <source>
        <dbReference type="ARBA" id="ARBA00023288"/>
    </source>
</evidence>
<evidence type="ECO:0000256" key="6">
    <source>
        <dbReference type="ARBA" id="ARBA00022974"/>
    </source>
</evidence>
<comment type="similarity">
    <text evidence="2 11">Belongs to the glypican family.</text>
</comment>
<keyword evidence="13" id="KW-1185">Reference proteome</keyword>
<dbReference type="GO" id="GO:0009966">
    <property type="term" value="P:regulation of signal transduction"/>
    <property type="evidence" value="ECO:0007669"/>
    <property type="project" value="InterPro"/>
</dbReference>
<keyword evidence="3" id="KW-1003">Cell membrane</keyword>
<dbReference type="GO" id="GO:1905475">
    <property type="term" value="P:regulation of protein localization to membrane"/>
    <property type="evidence" value="ECO:0007669"/>
    <property type="project" value="TreeGrafter"/>
</dbReference>
<evidence type="ECO:0000256" key="5">
    <source>
        <dbReference type="ARBA" id="ARBA00022729"/>
    </source>
</evidence>
<keyword evidence="8" id="KW-0325">Glycoprotein</keyword>
<keyword evidence="10" id="KW-0449">Lipoprotein</keyword>
<dbReference type="GO" id="GO:0016477">
    <property type="term" value="P:cell migration"/>
    <property type="evidence" value="ECO:0007669"/>
    <property type="project" value="TreeGrafter"/>
</dbReference>
<proteinExistence type="inferred from homology"/>
<feature type="non-terminal residue" evidence="12">
    <location>
        <position position="1"/>
    </location>
</feature>
<evidence type="ECO:0000256" key="2">
    <source>
        <dbReference type="ARBA" id="ARBA00010260"/>
    </source>
</evidence>
<keyword evidence="7" id="KW-0472">Membrane</keyword>
<organism evidence="12 13">
    <name type="scientific">Trichinella pseudospiralis</name>
    <name type="common">Parasitic roundworm</name>
    <dbReference type="NCBI Taxonomy" id="6337"/>
    <lineage>
        <taxon>Eukaryota</taxon>
        <taxon>Metazoa</taxon>
        <taxon>Ecdysozoa</taxon>
        <taxon>Nematoda</taxon>
        <taxon>Enoplea</taxon>
        <taxon>Dorylaimia</taxon>
        <taxon>Trichinellida</taxon>
        <taxon>Trichinellidae</taxon>
        <taxon>Trichinella</taxon>
    </lineage>
</organism>
<dbReference type="Pfam" id="PF01153">
    <property type="entry name" value="Glypican"/>
    <property type="match status" value="1"/>
</dbReference>
<dbReference type="Proteomes" id="UP000054805">
    <property type="component" value="Unassembled WGS sequence"/>
</dbReference>
<evidence type="ECO:0000313" key="13">
    <source>
        <dbReference type="Proteomes" id="UP000054805"/>
    </source>
</evidence>
<accession>A0A0V1I2C7</accession>
<dbReference type="GO" id="GO:0005886">
    <property type="term" value="C:plasma membrane"/>
    <property type="evidence" value="ECO:0007669"/>
    <property type="project" value="UniProtKB-SubCell"/>
</dbReference>
<evidence type="ECO:0000313" key="12">
    <source>
        <dbReference type="EMBL" id="KRZ16956.1"/>
    </source>
</evidence>
<evidence type="ECO:0000256" key="9">
    <source>
        <dbReference type="ARBA" id="ARBA00023207"/>
    </source>
</evidence>
<comment type="subcellular location">
    <subcellularLocation>
        <location evidence="1">Cell membrane</location>
        <topology evidence="1">Lipid-anchor</topology>
        <topology evidence="1">GPI-anchor</topology>
    </subcellularLocation>
</comment>
<protein>
    <submittedName>
        <fullName evidence="12">Glypican-1</fullName>
    </submittedName>
</protein>
<dbReference type="PANTHER" id="PTHR10822">
    <property type="entry name" value="GLYPICAN"/>
    <property type="match status" value="1"/>
</dbReference>
<dbReference type="GO" id="GO:0098552">
    <property type="term" value="C:side of membrane"/>
    <property type="evidence" value="ECO:0007669"/>
    <property type="project" value="UniProtKB-KW"/>
</dbReference>
<gene>
    <name evidence="12" type="primary">GPC1</name>
    <name evidence="12" type="ORF">T4B_9672</name>
</gene>
<feature type="non-terminal residue" evidence="12">
    <location>
        <position position="222"/>
    </location>
</feature>
<reference evidence="12 13" key="1">
    <citation type="submission" date="2015-01" db="EMBL/GenBank/DDBJ databases">
        <title>Evolution of Trichinella species and genotypes.</title>
        <authorList>
            <person name="Korhonen P.K."/>
            <person name="Edoardo P."/>
            <person name="Giuseppe L.R."/>
            <person name="Gasser R.B."/>
        </authorList>
    </citation>
    <scope>NUCLEOTIDE SEQUENCE [LARGE SCALE GENOMIC DNA]</scope>
    <source>
        <strain evidence="12">ISS588</strain>
    </source>
</reference>
<dbReference type="PANTHER" id="PTHR10822:SF29">
    <property type="entry name" value="DIVISION ABNORMALLY DELAYED PROTEIN"/>
    <property type="match status" value="1"/>
</dbReference>
<dbReference type="InterPro" id="IPR001863">
    <property type="entry name" value="Glypican"/>
</dbReference>